<name>A0A1H3FXR9_9EURY</name>
<evidence type="ECO:0000256" key="1">
    <source>
        <dbReference type="ARBA" id="ARBA00004651"/>
    </source>
</evidence>
<dbReference type="Pfam" id="PF02653">
    <property type="entry name" value="BPD_transp_2"/>
    <property type="match status" value="1"/>
</dbReference>
<feature type="transmembrane region" description="Helical" evidence="9">
    <location>
        <begin position="226"/>
        <end position="246"/>
    </location>
</feature>
<feature type="transmembrane region" description="Helical" evidence="9">
    <location>
        <begin position="47"/>
        <end position="75"/>
    </location>
</feature>
<dbReference type="InterPro" id="IPR052157">
    <property type="entry name" value="BCAA_transport_permease"/>
</dbReference>
<dbReference type="GO" id="GO:0022857">
    <property type="term" value="F:transmembrane transporter activity"/>
    <property type="evidence" value="ECO:0007669"/>
    <property type="project" value="InterPro"/>
</dbReference>
<evidence type="ECO:0000313" key="11">
    <source>
        <dbReference type="Proteomes" id="UP000199079"/>
    </source>
</evidence>
<keyword evidence="6 9" id="KW-1133">Transmembrane helix</keyword>
<organism evidence="10 11">
    <name type="scientific">Halopenitus persicus</name>
    <dbReference type="NCBI Taxonomy" id="1048396"/>
    <lineage>
        <taxon>Archaea</taxon>
        <taxon>Methanobacteriati</taxon>
        <taxon>Methanobacteriota</taxon>
        <taxon>Stenosarchaea group</taxon>
        <taxon>Halobacteria</taxon>
        <taxon>Halobacteriales</taxon>
        <taxon>Haloferacaceae</taxon>
        <taxon>Halopenitus</taxon>
    </lineage>
</organism>
<evidence type="ECO:0000256" key="6">
    <source>
        <dbReference type="ARBA" id="ARBA00022989"/>
    </source>
</evidence>
<accession>A0A1H3FXR9</accession>
<dbReference type="RefSeq" id="WP_021075014.1">
    <property type="nucleotide sequence ID" value="NZ_FNPC01000002.1"/>
</dbReference>
<feature type="transmembrane region" description="Helical" evidence="9">
    <location>
        <begin position="95"/>
        <end position="115"/>
    </location>
</feature>
<dbReference type="GO" id="GO:0005886">
    <property type="term" value="C:plasma membrane"/>
    <property type="evidence" value="ECO:0007669"/>
    <property type="project" value="UniProtKB-SubCell"/>
</dbReference>
<keyword evidence="2" id="KW-0813">Transport</keyword>
<evidence type="ECO:0000256" key="5">
    <source>
        <dbReference type="ARBA" id="ARBA00022970"/>
    </source>
</evidence>
<comment type="subcellular location">
    <subcellularLocation>
        <location evidence="1">Cell membrane</location>
        <topology evidence="1">Multi-pass membrane protein</topology>
    </subcellularLocation>
</comment>
<keyword evidence="3" id="KW-1003">Cell membrane</keyword>
<feature type="transmembrane region" description="Helical" evidence="9">
    <location>
        <begin position="306"/>
        <end position="327"/>
    </location>
</feature>
<protein>
    <submittedName>
        <fullName evidence="10">Amino acid/amide ABC transporter membrane protein 1, HAAT family</fullName>
    </submittedName>
</protein>
<keyword evidence="11" id="KW-1185">Reference proteome</keyword>
<evidence type="ECO:0000256" key="8">
    <source>
        <dbReference type="ARBA" id="ARBA00037998"/>
    </source>
</evidence>
<sequence length="340" mass="35685">MSAATLASTPDELPSVPWLIAGLALLAVVIVTLAVRPGLFISNLVGGLVYGMILMMIALGLSLILGLLGVVNFAHGALFMIGAYGAYQVVALFELPFWVALIAVPIGVGLIGVLMEVTVLRRLYGEDPLIGLLATFGIELMLEEATRAQWGGTPLSFDPPAVLRASVQVGFLEIATTRLFTAAVGAVVVVGLFLLMYRTDFGLSIRAGLQDQQMAEFLGIDIPKRFTIVFFLGTAIAGLSGVLRGAEVGMDLGMGMDFVILAFVVIVVGGLGSIFGSVVSALLIGVAVFVTPVMLRAVTTVTGLEWLYVSGIGGLMPFLVMIGVLLVRPRGLFGEEGLLE</sequence>
<keyword evidence="4 9" id="KW-0812">Transmembrane</keyword>
<evidence type="ECO:0000256" key="3">
    <source>
        <dbReference type="ARBA" id="ARBA00022475"/>
    </source>
</evidence>
<feature type="transmembrane region" description="Helical" evidence="9">
    <location>
        <begin position="179"/>
        <end position="197"/>
    </location>
</feature>
<dbReference type="PANTHER" id="PTHR11795:SF442">
    <property type="entry name" value="ABC TRANSPORTER ATP-BINDING PROTEIN"/>
    <property type="match status" value="1"/>
</dbReference>
<dbReference type="InterPro" id="IPR001851">
    <property type="entry name" value="ABC_transp_permease"/>
</dbReference>
<feature type="transmembrane region" description="Helical" evidence="9">
    <location>
        <begin position="16"/>
        <end position="35"/>
    </location>
</feature>
<reference evidence="11" key="1">
    <citation type="submission" date="2016-10" db="EMBL/GenBank/DDBJ databases">
        <authorList>
            <person name="Varghese N."/>
            <person name="Submissions S."/>
        </authorList>
    </citation>
    <scope>NUCLEOTIDE SEQUENCE [LARGE SCALE GENOMIC DNA]</scope>
    <source>
        <strain evidence="11">DC30,IBRC 10041,KCTC 4046</strain>
    </source>
</reference>
<feature type="transmembrane region" description="Helical" evidence="9">
    <location>
        <begin position="258"/>
        <end position="286"/>
    </location>
</feature>
<dbReference type="EMBL" id="FNPC01000002">
    <property type="protein sequence ID" value="SDX95791.1"/>
    <property type="molecule type" value="Genomic_DNA"/>
</dbReference>
<evidence type="ECO:0000256" key="7">
    <source>
        <dbReference type="ARBA" id="ARBA00023136"/>
    </source>
</evidence>
<dbReference type="GO" id="GO:0006865">
    <property type="term" value="P:amino acid transport"/>
    <property type="evidence" value="ECO:0007669"/>
    <property type="project" value="UniProtKB-KW"/>
</dbReference>
<keyword evidence="7 9" id="KW-0472">Membrane</keyword>
<dbReference type="GeneID" id="43838803"/>
<gene>
    <name evidence="10" type="ORF">SAMN05216564_102251</name>
</gene>
<evidence type="ECO:0000256" key="4">
    <source>
        <dbReference type="ARBA" id="ARBA00022692"/>
    </source>
</evidence>
<dbReference type="Proteomes" id="UP000199079">
    <property type="component" value="Unassembled WGS sequence"/>
</dbReference>
<comment type="similarity">
    <text evidence="8">Belongs to the binding-protein-dependent transport system permease family. LivHM subfamily.</text>
</comment>
<evidence type="ECO:0000256" key="9">
    <source>
        <dbReference type="SAM" id="Phobius"/>
    </source>
</evidence>
<dbReference type="CDD" id="cd06582">
    <property type="entry name" value="TM_PBP1_LivH_like"/>
    <property type="match status" value="1"/>
</dbReference>
<proteinExistence type="inferred from homology"/>
<evidence type="ECO:0000256" key="2">
    <source>
        <dbReference type="ARBA" id="ARBA00022448"/>
    </source>
</evidence>
<evidence type="ECO:0000313" key="10">
    <source>
        <dbReference type="EMBL" id="SDX95791.1"/>
    </source>
</evidence>
<dbReference type="OrthoDB" id="43815at2157"/>
<keyword evidence="5" id="KW-0029">Amino-acid transport</keyword>
<dbReference type="AlphaFoldDB" id="A0A1H3FXR9"/>
<dbReference type="PANTHER" id="PTHR11795">
    <property type="entry name" value="BRANCHED-CHAIN AMINO ACID TRANSPORT SYSTEM PERMEASE PROTEIN LIVH"/>
    <property type="match status" value="1"/>
</dbReference>